<comment type="subcellular location">
    <subcellularLocation>
        <location evidence="1">Cytoplasmic vesicle</location>
        <location evidence="1">COPI-coated vesicle membrane</location>
        <topology evidence="1">Peripheral membrane protein</topology>
        <orientation evidence="1">Cytoplasmic side</orientation>
    </subcellularLocation>
</comment>
<gene>
    <name evidence="4" type="ORF">CYNAS_LOCUS2332</name>
</gene>
<dbReference type="EMBL" id="CATQJL010000001">
    <property type="protein sequence ID" value="CAJ0590349.1"/>
    <property type="molecule type" value="Genomic_DNA"/>
</dbReference>
<reference evidence="4" key="1">
    <citation type="submission" date="2023-07" db="EMBL/GenBank/DDBJ databases">
        <authorList>
            <consortium name="CYATHOMIX"/>
        </authorList>
    </citation>
    <scope>NUCLEOTIDE SEQUENCE</scope>
    <source>
        <strain evidence="4">N/A</strain>
    </source>
</reference>
<evidence type="ECO:0000256" key="3">
    <source>
        <dbReference type="ARBA" id="ARBA00022737"/>
    </source>
</evidence>
<keyword evidence="2" id="KW-0853">WD repeat</keyword>
<dbReference type="Gene3D" id="2.130.10.10">
    <property type="entry name" value="YVTN repeat-like/Quinoprotein amine dehydrogenase"/>
    <property type="match status" value="1"/>
</dbReference>
<dbReference type="GO" id="GO:0006891">
    <property type="term" value="P:intra-Golgi vesicle-mediated transport"/>
    <property type="evidence" value="ECO:0007669"/>
    <property type="project" value="TreeGrafter"/>
</dbReference>
<dbReference type="GO" id="GO:0006886">
    <property type="term" value="P:intracellular protein transport"/>
    <property type="evidence" value="ECO:0007669"/>
    <property type="project" value="TreeGrafter"/>
</dbReference>
<dbReference type="AlphaFoldDB" id="A0AA36GFH6"/>
<dbReference type="SUPFAM" id="SSF50978">
    <property type="entry name" value="WD40 repeat-like"/>
    <property type="match status" value="1"/>
</dbReference>
<dbReference type="Proteomes" id="UP001176961">
    <property type="component" value="Unassembled WGS sequence"/>
</dbReference>
<evidence type="ECO:0000313" key="4">
    <source>
        <dbReference type="EMBL" id="CAJ0590349.1"/>
    </source>
</evidence>
<keyword evidence="3" id="KW-0677">Repeat</keyword>
<keyword evidence="5" id="KW-1185">Reference proteome</keyword>
<dbReference type="PANTHER" id="PTHR19876">
    <property type="entry name" value="COATOMER"/>
    <property type="match status" value="1"/>
</dbReference>
<dbReference type="InterPro" id="IPR036322">
    <property type="entry name" value="WD40_repeat_dom_sf"/>
</dbReference>
<dbReference type="GO" id="GO:0030126">
    <property type="term" value="C:COPI vesicle coat"/>
    <property type="evidence" value="ECO:0007669"/>
    <property type="project" value="TreeGrafter"/>
</dbReference>
<dbReference type="PANTHER" id="PTHR19876:SF2">
    <property type="entry name" value="COATOMER SUBUNIT BETA"/>
    <property type="match status" value="1"/>
</dbReference>
<evidence type="ECO:0000313" key="5">
    <source>
        <dbReference type="Proteomes" id="UP001176961"/>
    </source>
</evidence>
<accession>A0AA36GFH6</accession>
<dbReference type="GO" id="GO:0006888">
    <property type="term" value="P:endoplasmic reticulum to Golgi vesicle-mediated transport"/>
    <property type="evidence" value="ECO:0007669"/>
    <property type="project" value="TreeGrafter"/>
</dbReference>
<proteinExistence type="predicted"/>
<organism evidence="4 5">
    <name type="scientific">Cylicocyclus nassatus</name>
    <name type="common">Nematode worm</name>
    <dbReference type="NCBI Taxonomy" id="53992"/>
    <lineage>
        <taxon>Eukaryota</taxon>
        <taxon>Metazoa</taxon>
        <taxon>Ecdysozoa</taxon>
        <taxon>Nematoda</taxon>
        <taxon>Chromadorea</taxon>
        <taxon>Rhabditida</taxon>
        <taxon>Rhabditina</taxon>
        <taxon>Rhabditomorpha</taxon>
        <taxon>Strongyloidea</taxon>
        <taxon>Strongylidae</taxon>
        <taxon>Cylicocyclus</taxon>
    </lineage>
</organism>
<protein>
    <submittedName>
        <fullName evidence="4">Uncharacterized protein</fullName>
    </submittedName>
</protein>
<evidence type="ECO:0000256" key="2">
    <source>
        <dbReference type="ARBA" id="ARBA00022574"/>
    </source>
</evidence>
<sequence>MSSEVCRKFLTRSDRVKSVDLHPTEPWLSAALYTGDVQIWNFESQELVKSLKVGLRFASACRQVFSK</sequence>
<name>A0AA36GFH6_CYLNA</name>
<dbReference type="InterPro" id="IPR050844">
    <property type="entry name" value="Coatomer_complex_subunit"/>
</dbReference>
<evidence type="ECO:0000256" key="1">
    <source>
        <dbReference type="ARBA" id="ARBA00004347"/>
    </source>
</evidence>
<dbReference type="GO" id="GO:0006890">
    <property type="term" value="P:retrograde vesicle-mediated transport, Golgi to endoplasmic reticulum"/>
    <property type="evidence" value="ECO:0007669"/>
    <property type="project" value="TreeGrafter"/>
</dbReference>
<dbReference type="InterPro" id="IPR015943">
    <property type="entry name" value="WD40/YVTN_repeat-like_dom_sf"/>
</dbReference>
<comment type="caution">
    <text evidence="4">The sequence shown here is derived from an EMBL/GenBank/DDBJ whole genome shotgun (WGS) entry which is preliminary data.</text>
</comment>